<evidence type="ECO:0008006" key="4">
    <source>
        <dbReference type="Google" id="ProtNLM"/>
    </source>
</evidence>
<dbReference type="AlphaFoldDB" id="A0A4Y2U0S3"/>
<accession>A0A4Y2U0S3</accession>
<feature type="non-terminal residue" evidence="2">
    <location>
        <position position="1"/>
    </location>
</feature>
<keyword evidence="3" id="KW-1185">Reference proteome</keyword>
<organism evidence="2 3">
    <name type="scientific">Araneus ventricosus</name>
    <name type="common">Orbweaver spider</name>
    <name type="synonym">Epeira ventricosa</name>
    <dbReference type="NCBI Taxonomy" id="182803"/>
    <lineage>
        <taxon>Eukaryota</taxon>
        <taxon>Metazoa</taxon>
        <taxon>Ecdysozoa</taxon>
        <taxon>Arthropoda</taxon>
        <taxon>Chelicerata</taxon>
        <taxon>Arachnida</taxon>
        <taxon>Araneae</taxon>
        <taxon>Araneomorphae</taxon>
        <taxon>Entelegynae</taxon>
        <taxon>Araneoidea</taxon>
        <taxon>Araneidae</taxon>
        <taxon>Araneus</taxon>
    </lineage>
</organism>
<name>A0A4Y2U0S3_ARAVE</name>
<feature type="region of interest" description="Disordered" evidence="1">
    <location>
        <begin position="45"/>
        <end position="73"/>
    </location>
</feature>
<dbReference type="OrthoDB" id="8048307at2759"/>
<comment type="caution">
    <text evidence="2">The sequence shown here is derived from an EMBL/GenBank/DDBJ whole genome shotgun (WGS) entry which is preliminary data.</text>
</comment>
<evidence type="ECO:0000313" key="2">
    <source>
        <dbReference type="EMBL" id="GBO05246.1"/>
    </source>
</evidence>
<proteinExistence type="predicted"/>
<dbReference type="EMBL" id="BGPR01031941">
    <property type="protein sequence ID" value="GBO05246.1"/>
    <property type="molecule type" value="Genomic_DNA"/>
</dbReference>
<evidence type="ECO:0000256" key="1">
    <source>
        <dbReference type="SAM" id="MobiDB-lite"/>
    </source>
</evidence>
<protein>
    <recommendedName>
        <fullName evidence="4">Pre-C2HC domain-containing protein</fullName>
    </recommendedName>
</protein>
<sequence length="113" mass="12625">NPTKKCANCGGPHTASYRGCPNYPKIHNNAVKKVYSYAAATRSINTQRIPQPAKQHTAPTNNTPNNPPPALNMMNEEFSDVFRLLNHLKFITQAIPNLKNLLNKLDNETKVEN</sequence>
<evidence type="ECO:0000313" key="3">
    <source>
        <dbReference type="Proteomes" id="UP000499080"/>
    </source>
</evidence>
<dbReference type="Proteomes" id="UP000499080">
    <property type="component" value="Unassembled WGS sequence"/>
</dbReference>
<gene>
    <name evidence="2" type="ORF">AVEN_54526-2_1</name>
</gene>
<reference evidence="2 3" key="1">
    <citation type="journal article" date="2019" name="Sci. Rep.">
        <title>Orb-weaving spider Araneus ventricosus genome elucidates the spidroin gene catalogue.</title>
        <authorList>
            <person name="Kono N."/>
            <person name="Nakamura H."/>
            <person name="Ohtoshi R."/>
            <person name="Moran D.A.P."/>
            <person name="Shinohara A."/>
            <person name="Yoshida Y."/>
            <person name="Fujiwara M."/>
            <person name="Mori M."/>
            <person name="Tomita M."/>
            <person name="Arakawa K."/>
        </authorList>
    </citation>
    <scope>NUCLEOTIDE SEQUENCE [LARGE SCALE GENOMIC DNA]</scope>
</reference>